<dbReference type="SUPFAM" id="SSF69255">
    <property type="entry name" value="gp5 N-terminal domain-like"/>
    <property type="match status" value="1"/>
</dbReference>
<evidence type="ECO:0008006" key="4">
    <source>
        <dbReference type="Google" id="ProtNLM"/>
    </source>
</evidence>
<dbReference type="Proteomes" id="UP000273145">
    <property type="component" value="Chromosome"/>
</dbReference>
<dbReference type="OrthoDB" id="95423at2"/>
<accession>A0A3S8RPS1</accession>
<protein>
    <recommendedName>
        <fullName evidence="4">Gp5/Type VI secretion system Vgr protein OB-fold domain-containing protein</fullName>
    </recommendedName>
</protein>
<name>A0A3S8RPS1_9BACL</name>
<sequence length="475" mass="53570">MTESALTYDNLVVSPFELVNLLELTIVKKVNDHACLKFTGIVSEEIKDSYVLMCDARTTVKISQRNEQGTLSPLFCGIVRNIAVKAVRGVYHLEVEAVSHTFELDVKKRSRSFQNKNITYPDLLNVVKTPYRGIDIIDEATGGGAIGRFTMQYLETDWQFLTRLASRLRTVLIPSVVFDEPKFFFGLPDGSIKGVIQESHYQMMKRMDPYRHTTQNTSAKVLENDYIYYEVESERVFQLGDNVQFKGSLLYVIEAWTEMKQGQLTHRYILSSREGLRPNPFYNDQIIGVSIQGQVIAVQKDTVKVHLAIDNTQQANDAHCFPYASVYTAEGNSGWYCMPEVGDHVRVYFPGNREEEGVASSSVRQNSDEGETNKLGNPDHKYFRTAAGKELMMTPEEVVITGKDGEIFIRLSESGGIEISSSKEIKLVAKEDILMNAEQNITISAKEKITLTSQETSTIEMDDRTVISGLELKTN</sequence>
<feature type="region of interest" description="Disordered" evidence="1">
    <location>
        <begin position="356"/>
        <end position="379"/>
    </location>
</feature>
<dbReference type="AlphaFoldDB" id="A0A3S8RPS1"/>
<keyword evidence="3" id="KW-1185">Reference proteome</keyword>
<evidence type="ECO:0000256" key="1">
    <source>
        <dbReference type="SAM" id="MobiDB-lite"/>
    </source>
</evidence>
<evidence type="ECO:0000313" key="3">
    <source>
        <dbReference type="Proteomes" id="UP000273145"/>
    </source>
</evidence>
<reference evidence="2 3" key="1">
    <citation type="submission" date="2018-11" db="EMBL/GenBank/DDBJ databases">
        <title>Genome sequencing of Paenibacillus lentus DSM25539(T).</title>
        <authorList>
            <person name="Kook J.-K."/>
            <person name="Park S.-N."/>
            <person name="Lim Y.K."/>
        </authorList>
    </citation>
    <scope>NUCLEOTIDE SEQUENCE [LARGE SCALE GENOMIC DNA]</scope>
    <source>
        <strain evidence="2 3">DSM 25539</strain>
    </source>
</reference>
<dbReference type="EMBL" id="CP034248">
    <property type="protein sequence ID" value="AZK44867.1"/>
    <property type="molecule type" value="Genomic_DNA"/>
</dbReference>
<gene>
    <name evidence="2" type="ORF">EIM92_00565</name>
</gene>
<organism evidence="2 3">
    <name type="scientific">Paenibacillus lentus</name>
    <dbReference type="NCBI Taxonomy" id="1338368"/>
    <lineage>
        <taxon>Bacteria</taxon>
        <taxon>Bacillati</taxon>
        <taxon>Bacillota</taxon>
        <taxon>Bacilli</taxon>
        <taxon>Bacillales</taxon>
        <taxon>Paenibacillaceae</taxon>
        <taxon>Paenibacillus</taxon>
    </lineage>
</organism>
<evidence type="ECO:0000313" key="2">
    <source>
        <dbReference type="EMBL" id="AZK44867.1"/>
    </source>
</evidence>
<dbReference type="Gene3D" id="3.55.50.10">
    <property type="entry name" value="Baseplate protein-like domains"/>
    <property type="match status" value="1"/>
</dbReference>
<dbReference type="Pfam" id="PF05954">
    <property type="entry name" value="Phage_GPD"/>
    <property type="match status" value="1"/>
</dbReference>
<dbReference type="SUPFAM" id="SSF69279">
    <property type="entry name" value="Phage tail proteins"/>
    <property type="match status" value="1"/>
</dbReference>
<proteinExistence type="predicted"/>
<dbReference type="KEGG" id="plen:EIM92_00565"/>
<dbReference type="RefSeq" id="WP_125081004.1">
    <property type="nucleotide sequence ID" value="NZ_CP034248.1"/>
</dbReference>